<dbReference type="PANTHER" id="PTHR41259:SF1">
    <property type="entry name" value="DOUBLE-STRAND BREAK REPAIR RAD50 ATPASE, PUTATIVE-RELATED"/>
    <property type="match status" value="1"/>
</dbReference>
<sequence length="1073" mass="120818">MKITDFFVSGFGIFSGSGARLSGGLTVFQGDNESGKTTLMNFFRRLLFSRGKNGRGKTNLYEPQRGGQHGGSARIRMEDGREYILSVEGQKNYIAPADGGPAAELSPDFFSISREVYESVFAMGLGEMQSLDPLNSSDVAARFFAAGAGLGSASLPRLLSVLEARQNELYRPWGNARSASTVNRLLASMGETDAAIRDLRERNGAWRRMKDDLSAMEDSIEKKKERLEILKGRIARLELLEKARPSRKALEETELRLAGMTELHPFPENGLSRLERLKEEKERIEAAVARLEEEKAAKAREKAVLEADPVLGCLQARQEVEGLEHESEQFRASLARRILLAKEIEDAEKAFRGNLENLCSWWTEDHLSGADVSAEAIEFARRTAERKERLERRKGEEEKSLVQWNRLREDRRSEAASLDRETAGVEVRAKRATERWSLITDLRAVFGELCDEEEDLANLEEARTTIISEKAVLAEEEPPEPGNMVALISGALLAVGGGGTYQAWLTSDRLWFFGAVALFSASLLSFIAHRDQQKRYETALSWWTRRMDDLDLRMEETLLLLESQKARVERLRSRREELGERLGIRAPRFANEMDELLEEGERDNSANERFAVLSERSRQMAAVLARMDSESEAMESALERTAGELDRLMDEWRRWLAGRQFDRNLAPKDMEALVPRILQLRSEKSVIESRKAELRELDSYVASVRQRILSLADLFSGAGVELPEEPDPSSIRSLAVALRLAGERKGEIADLERDLAALSASLAELRENLEGNGGKTAELFTFAGSENEERYRDLAARWAERERLLEDASRERKVLLGLFGSGEEMEKAGGELLSLPAEDGRKERDRAEEEAAVLEREIEAAADSRGRLALRLEQIAADERLGELLFSRTGMDRKLDEGVKEWLSVILARHFLEVSKEKHERERQPEVIRRAGKYLALMTGNRYTLLSSGGERGLSVVLEGNDPARERKDEIKWSSGLADQVYLAMRLSLATLWGRNSEPLPLILDDLLVRFDETRQQGAAEAILEAAANNQVLLFTCQKKTLDIFRTVVETRGTSPDFLAFHYIERGAIRPVL</sequence>
<keyword evidence="1" id="KW-0175">Coiled coil</keyword>
<feature type="region of interest" description="Disordered" evidence="2">
    <location>
        <begin position="54"/>
        <end position="73"/>
    </location>
</feature>
<feature type="coiled-coil region" evidence="1">
    <location>
        <begin position="554"/>
        <end position="581"/>
    </location>
</feature>
<accession>A0A644VXR4</accession>
<dbReference type="InterPro" id="IPR027417">
    <property type="entry name" value="P-loop_NTPase"/>
</dbReference>
<protein>
    <recommendedName>
        <fullName evidence="3">YhaN AAA domain-containing protein</fullName>
    </recommendedName>
</protein>
<gene>
    <name evidence="4" type="ORF">SDC9_42386</name>
</gene>
<reference evidence="4" key="1">
    <citation type="submission" date="2019-08" db="EMBL/GenBank/DDBJ databases">
        <authorList>
            <person name="Kucharzyk K."/>
            <person name="Murdoch R.W."/>
            <person name="Higgins S."/>
            <person name="Loffler F."/>
        </authorList>
    </citation>
    <scope>NUCLEOTIDE SEQUENCE</scope>
</reference>
<feature type="coiled-coil region" evidence="1">
    <location>
        <begin position="380"/>
        <end position="407"/>
    </location>
</feature>
<dbReference type="Gene3D" id="3.40.50.300">
    <property type="entry name" value="P-loop containing nucleotide triphosphate hydrolases"/>
    <property type="match status" value="2"/>
</dbReference>
<dbReference type="InterPro" id="IPR038734">
    <property type="entry name" value="YhaN_AAA"/>
</dbReference>
<feature type="coiled-coil region" evidence="1">
    <location>
        <begin position="837"/>
        <end position="864"/>
    </location>
</feature>
<proteinExistence type="predicted"/>
<name>A0A644VXR4_9ZZZZ</name>
<evidence type="ECO:0000256" key="1">
    <source>
        <dbReference type="SAM" id="Coils"/>
    </source>
</evidence>
<feature type="coiled-coil region" evidence="1">
    <location>
        <begin position="213"/>
        <end position="240"/>
    </location>
</feature>
<evidence type="ECO:0000313" key="4">
    <source>
        <dbReference type="EMBL" id="MPL96211.1"/>
    </source>
</evidence>
<dbReference type="Pfam" id="PF13514">
    <property type="entry name" value="AAA_27"/>
    <property type="match status" value="1"/>
</dbReference>
<comment type="caution">
    <text evidence="4">The sequence shown here is derived from an EMBL/GenBank/DDBJ whole genome shotgun (WGS) entry which is preliminary data.</text>
</comment>
<dbReference type="AlphaFoldDB" id="A0A644VXR4"/>
<feature type="coiled-coil region" evidence="1">
    <location>
        <begin position="274"/>
        <end position="333"/>
    </location>
</feature>
<dbReference type="PANTHER" id="PTHR41259">
    <property type="entry name" value="DOUBLE-STRAND BREAK REPAIR RAD50 ATPASE, PUTATIVE-RELATED"/>
    <property type="match status" value="1"/>
</dbReference>
<dbReference type="EMBL" id="VSSQ01000500">
    <property type="protein sequence ID" value="MPL96211.1"/>
    <property type="molecule type" value="Genomic_DNA"/>
</dbReference>
<evidence type="ECO:0000259" key="3">
    <source>
        <dbReference type="Pfam" id="PF13514"/>
    </source>
</evidence>
<evidence type="ECO:0000256" key="2">
    <source>
        <dbReference type="SAM" id="MobiDB-lite"/>
    </source>
</evidence>
<dbReference type="SUPFAM" id="SSF52540">
    <property type="entry name" value="P-loop containing nucleoside triphosphate hydrolases"/>
    <property type="match status" value="1"/>
</dbReference>
<feature type="domain" description="YhaN AAA" evidence="3">
    <location>
        <begin position="1"/>
        <end position="203"/>
    </location>
</feature>
<organism evidence="4">
    <name type="scientific">bioreactor metagenome</name>
    <dbReference type="NCBI Taxonomy" id="1076179"/>
    <lineage>
        <taxon>unclassified sequences</taxon>
        <taxon>metagenomes</taxon>
        <taxon>ecological metagenomes</taxon>
    </lineage>
</organism>